<feature type="transmembrane region" description="Helical" evidence="8">
    <location>
        <begin position="82"/>
        <end position="102"/>
    </location>
</feature>
<dbReference type="Proteomes" id="UP000285768">
    <property type="component" value="Chromosome"/>
</dbReference>
<evidence type="ECO:0000256" key="1">
    <source>
        <dbReference type="ARBA" id="ARBA00004651"/>
    </source>
</evidence>
<evidence type="ECO:0000313" key="9">
    <source>
        <dbReference type="EMBL" id="QAB18568.1"/>
    </source>
</evidence>
<feature type="transmembrane region" description="Helical" evidence="8">
    <location>
        <begin position="114"/>
        <end position="132"/>
    </location>
</feature>
<evidence type="ECO:0000256" key="6">
    <source>
        <dbReference type="ARBA" id="ARBA00022989"/>
    </source>
</evidence>
<dbReference type="InterPro" id="IPR004626">
    <property type="entry name" value="RarD"/>
</dbReference>
<keyword evidence="10" id="KW-1185">Reference proteome</keyword>
<feature type="transmembrane region" description="Helical" evidence="8">
    <location>
        <begin position="190"/>
        <end position="209"/>
    </location>
</feature>
<evidence type="ECO:0000256" key="8">
    <source>
        <dbReference type="SAM" id="Phobius"/>
    </source>
</evidence>
<evidence type="ECO:0000256" key="5">
    <source>
        <dbReference type="ARBA" id="ARBA00022692"/>
    </source>
</evidence>
<reference evidence="9 10" key="1">
    <citation type="submission" date="2019-01" db="EMBL/GenBank/DDBJ databases">
        <title>Leucobacter muris sp. nov. isolated from the nose of a laboratory mouse.</title>
        <authorList>
            <person name="Benga L."/>
            <person name="Sproeer C."/>
            <person name="Schumann P."/>
            <person name="Verbarg S."/>
            <person name="Bunk B."/>
            <person name="Engelhardt E."/>
            <person name="Benten P.M."/>
            <person name="Sager M."/>
        </authorList>
    </citation>
    <scope>NUCLEOTIDE SEQUENCE [LARGE SCALE GENOMIC DNA]</scope>
    <source>
        <strain evidence="9 10">DSM 101948</strain>
    </source>
</reference>
<keyword evidence="4" id="KW-1003">Cell membrane</keyword>
<evidence type="ECO:0000256" key="2">
    <source>
        <dbReference type="ARBA" id="ARBA00007362"/>
    </source>
</evidence>
<comment type="similarity">
    <text evidence="2">Belongs to the EamA transporter family.</text>
</comment>
<gene>
    <name evidence="9" type="primary">rarD</name>
    <name evidence="9" type="ORF">Leucomu_12195</name>
</gene>
<evidence type="ECO:0000256" key="3">
    <source>
        <dbReference type="ARBA" id="ARBA00022448"/>
    </source>
</evidence>
<feature type="transmembrane region" description="Helical" evidence="8">
    <location>
        <begin position="139"/>
        <end position="156"/>
    </location>
</feature>
<accession>A0ABX5QHX4</accession>
<organism evidence="9 10">
    <name type="scientific">Leucobacter muris</name>
    <dbReference type="NCBI Taxonomy" id="1935379"/>
    <lineage>
        <taxon>Bacteria</taxon>
        <taxon>Bacillati</taxon>
        <taxon>Actinomycetota</taxon>
        <taxon>Actinomycetes</taxon>
        <taxon>Micrococcales</taxon>
        <taxon>Microbacteriaceae</taxon>
        <taxon>Leucobacter</taxon>
    </lineage>
</organism>
<feature type="transmembrane region" description="Helical" evidence="8">
    <location>
        <begin position="280"/>
        <end position="299"/>
    </location>
</feature>
<feature type="transmembrane region" description="Helical" evidence="8">
    <location>
        <begin position="221"/>
        <end position="242"/>
    </location>
</feature>
<feature type="transmembrane region" description="Helical" evidence="8">
    <location>
        <begin position="162"/>
        <end position="178"/>
    </location>
</feature>
<dbReference type="NCBIfam" id="TIGR00688">
    <property type="entry name" value="rarD"/>
    <property type="match status" value="1"/>
</dbReference>
<dbReference type="EMBL" id="CP035037">
    <property type="protein sequence ID" value="QAB18568.1"/>
    <property type="molecule type" value="Genomic_DNA"/>
</dbReference>
<evidence type="ECO:0000256" key="4">
    <source>
        <dbReference type="ARBA" id="ARBA00022475"/>
    </source>
</evidence>
<keyword evidence="5 8" id="KW-0812">Transmembrane</keyword>
<keyword evidence="7 8" id="KW-0472">Membrane</keyword>
<keyword evidence="6 8" id="KW-1133">Transmembrane helix</keyword>
<feature type="transmembrane region" description="Helical" evidence="8">
    <location>
        <begin position="249"/>
        <end position="268"/>
    </location>
</feature>
<name>A0ABX5QHX4_9MICO</name>
<proteinExistence type="inferred from homology"/>
<comment type="subcellular location">
    <subcellularLocation>
        <location evidence="1">Cell membrane</location>
        <topology evidence="1">Multi-pass membrane protein</topology>
    </subcellularLocation>
</comment>
<evidence type="ECO:0000256" key="7">
    <source>
        <dbReference type="ARBA" id="ARBA00023136"/>
    </source>
</evidence>
<feature type="transmembrane region" description="Helical" evidence="8">
    <location>
        <begin position="12"/>
        <end position="33"/>
    </location>
</feature>
<keyword evidence="3" id="KW-0813">Transport</keyword>
<dbReference type="RefSeq" id="WP_017883673.1">
    <property type="nucleotide sequence ID" value="NZ_CP035037.1"/>
</dbReference>
<sequence>MTRPLRSGPLGSGGRGILTSVASSVLFGGIYFVTPMLAPASAESIWGIRNLITIPVIALALLAIRQWHLITEVGRRIRRKPVLLLGILVCGVLVAAQLWVFSWAPLHGRGMQVALGYFLLPLVLVVVGRLLYKDRLAWWQWLAAGCAAVGVGFELIRVGGVSWETLLVALGYPLYFVLRRALGIGHLGGMFWEFLALAPVAVVLLGLEIADGSATAANPALWWAAPLFAVASGVALMFYLAASRLLTMSLFGLLSYLEPALLMVASMLNGERIAAGELVIYGAIWVAVLVLVTGGIAQLRANRGSGSSEPPRDRV</sequence>
<dbReference type="InterPro" id="IPR037185">
    <property type="entry name" value="EmrE-like"/>
</dbReference>
<protein>
    <submittedName>
        <fullName evidence="9">EamA family transporter RarD</fullName>
    </submittedName>
</protein>
<dbReference type="SUPFAM" id="SSF103481">
    <property type="entry name" value="Multidrug resistance efflux transporter EmrE"/>
    <property type="match status" value="1"/>
</dbReference>
<evidence type="ECO:0000313" key="10">
    <source>
        <dbReference type="Proteomes" id="UP000285768"/>
    </source>
</evidence>
<feature type="transmembrane region" description="Helical" evidence="8">
    <location>
        <begin position="45"/>
        <end position="62"/>
    </location>
</feature>